<dbReference type="Proteomes" id="UP000799750">
    <property type="component" value="Unassembled WGS sequence"/>
</dbReference>
<keyword evidence="2" id="KW-1185">Reference proteome</keyword>
<evidence type="ECO:0000313" key="2">
    <source>
        <dbReference type="Proteomes" id="UP000799750"/>
    </source>
</evidence>
<organism evidence="1 2">
    <name type="scientific">Lophium mytilinum</name>
    <dbReference type="NCBI Taxonomy" id="390894"/>
    <lineage>
        <taxon>Eukaryota</taxon>
        <taxon>Fungi</taxon>
        <taxon>Dikarya</taxon>
        <taxon>Ascomycota</taxon>
        <taxon>Pezizomycotina</taxon>
        <taxon>Dothideomycetes</taxon>
        <taxon>Pleosporomycetidae</taxon>
        <taxon>Mytilinidiales</taxon>
        <taxon>Mytilinidiaceae</taxon>
        <taxon>Lophium</taxon>
    </lineage>
</organism>
<accession>A0A6A6Q7T6</accession>
<dbReference type="EMBL" id="MU004203">
    <property type="protein sequence ID" value="KAF2488375.1"/>
    <property type="molecule type" value="Genomic_DNA"/>
</dbReference>
<protein>
    <submittedName>
        <fullName evidence="1">Uncharacterized protein</fullName>
    </submittedName>
</protein>
<sequence length="159" mass="18039">MHSKDIAVSALEYKNFSEFVELQVLGRSDQPAQSQKTRTINSALVCDIRSLRDCDSDWASWSFLSVPEAGRSCASPDDCMGSRSWYAAVRSSLSHLLFKNSISVVSLVRGILETEDERFMESLERGRGAQRWVEERRHYPTLRHATWKPAASEREIDVG</sequence>
<name>A0A6A6Q7T6_9PEZI</name>
<reference evidence="1" key="1">
    <citation type="journal article" date="2020" name="Stud. Mycol.">
        <title>101 Dothideomycetes genomes: a test case for predicting lifestyles and emergence of pathogens.</title>
        <authorList>
            <person name="Haridas S."/>
            <person name="Albert R."/>
            <person name="Binder M."/>
            <person name="Bloem J."/>
            <person name="Labutti K."/>
            <person name="Salamov A."/>
            <person name="Andreopoulos B."/>
            <person name="Baker S."/>
            <person name="Barry K."/>
            <person name="Bills G."/>
            <person name="Bluhm B."/>
            <person name="Cannon C."/>
            <person name="Castanera R."/>
            <person name="Culley D."/>
            <person name="Daum C."/>
            <person name="Ezra D."/>
            <person name="Gonzalez J."/>
            <person name="Henrissat B."/>
            <person name="Kuo A."/>
            <person name="Liang C."/>
            <person name="Lipzen A."/>
            <person name="Lutzoni F."/>
            <person name="Magnuson J."/>
            <person name="Mondo S."/>
            <person name="Nolan M."/>
            <person name="Ohm R."/>
            <person name="Pangilinan J."/>
            <person name="Park H.-J."/>
            <person name="Ramirez L."/>
            <person name="Alfaro M."/>
            <person name="Sun H."/>
            <person name="Tritt A."/>
            <person name="Yoshinaga Y."/>
            <person name="Zwiers L.-H."/>
            <person name="Turgeon B."/>
            <person name="Goodwin S."/>
            <person name="Spatafora J."/>
            <person name="Crous P."/>
            <person name="Grigoriev I."/>
        </authorList>
    </citation>
    <scope>NUCLEOTIDE SEQUENCE</scope>
    <source>
        <strain evidence="1">CBS 269.34</strain>
    </source>
</reference>
<dbReference type="AlphaFoldDB" id="A0A6A6Q7T6"/>
<proteinExistence type="predicted"/>
<evidence type="ECO:0000313" key="1">
    <source>
        <dbReference type="EMBL" id="KAF2488375.1"/>
    </source>
</evidence>
<gene>
    <name evidence="1" type="ORF">BU16DRAFT_545380</name>
</gene>